<proteinExistence type="predicted"/>
<accession>A0A6J5MT68</accession>
<gene>
    <name evidence="2" type="ORF">UFOVP549_36</name>
</gene>
<evidence type="ECO:0000256" key="1">
    <source>
        <dbReference type="SAM" id="MobiDB-lite"/>
    </source>
</evidence>
<feature type="region of interest" description="Disordered" evidence="1">
    <location>
        <begin position="12"/>
        <end position="33"/>
    </location>
</feature>
<name>A0A6J5MT68_9CAUD</name>
<protein>
    <submittedName>
        <fullName evidence="2">Uncharacterized protein</fullName>
    </submittedName>
</protein>
<reference evidence="2" key="1">
    <citation type="submission" date="2020-04" db="EMBL/GenBank/DDBJ databases">
        <authorList>
            <person name="Chiriac C."/>
            <person name="Salcher M."/>
            <person name="Ghai R."/>
            <person name="Kavagutti S V."/>
        </authorList>
    </citation>
    <scope>NUCLEOTIDE SEQUENCE</scope>
</reference>
<evidence type="ECO:0000313" key="2">
    <source>
        <dbReference type="EMBL" id="CAB4150064.1"/>
    </source>
</evidence>
<dbReference type="EMBL" id="LR796534">
    <property type="protein sequence ID" value="CAB4150064.1"/>
    <property type="molecule type" value="Genomic_DNA"/>
</dbReference>
<sequence>MKTRPKIKVEFKELGEHPPTNSNATDFGQADKATGEVTLDPRQPESELLDSAVHEFIHVACPYMAEQNVAATATIIADALWKMGYRRQ</sequence>
<organism evidence="2">
    <name type="scientific">uncultured Caudovirales phage</name>
    <dbReference type="NCBI Taxonomy" id="2100421"/>
    <lineage>
        <taxon>Viruses</taxon>
        <taxon>Duplodnaviria</taxon>
        <taxon>Heunggongvirae</taxon>
        <taxon>Uroviricota</taxon>
        <taxon>Caudoviricetes</taxon>
        <taxon>Peduoviridae</taxon>
        <taxon>Maltschvirus</taxon>
        <taxon>Maltschvirus maltsch</taxon>
    </lineage>
</organism>